<gene>
    <name evidence="1" type="ORF">HPB49_018511</name>
</gene>
<protein>
    <submittedName>
        <fullName evidence="1">Uncharacterized protein</fullName>
    </submittedName>
</protein>
<reference evidence="1" key="1">
    <citation type="submission" date="2020-05" db="EMBL/GenBank/DDBJ databases">
        <title>Large-scale comparative analyses of tick genomes elucidate their genetic diversity and vector capacities.</title>
        <authorList>
            <person name="Jia N."/>
            <person name="Wang J."/>
            <person name="Shi W."/>
            <person name="Du L."/>
            <person name="Sun Y."/>
            <person name="Zhan W."/>
            <person name="Jiang J."/>
            <person name="Wang Q."/>
            <person name="Zhang B."/>
            <person name="Ji P."/>
            <person name="Sakyi L.B."/>
            <person name="Cui X."/>
            <person name="Yuan T."/>
            <person name="Jiang B."/>
            <person name="Yang W."/>
            <person name="Lam T.T.-Y."/>
            <person name="Chang Q."/>
            <person name="Ding S."/>
            <person name="Wang X."/>
            <person name="Zhu J."/>
            <person name="Ruan X."/>
            <person name="Zhao L."/>
            <person name="Wei J."/>
            <person name="Que T."/>
            <person name="Du C."/>
            <person name="Cheng J."/>
            <person name="Dai P."/>
            <person name="Han X."/>
            <person name="Huang E."/>
            <person name="Gao Y."/>
            <person name="Liu J."/>
            <person name="Shao H."/>
            <person name="Ye R."/>
            <person name="Li L."/>
            <person name="Wei W."/>
            <person name="Wang X."/>
            <person name="Wang C."/>
            <person name="Yang T."/>
            <person name="Huo Q."/>
            <person name="Li W."/>
            <person name="Guo W."/>
            <person name="Chen H."/>
            <person name="Zhou L."/>
            <person name="Ni X."/>
            <person name="Tian J."/>
            <person name="Zhou Y."/>
            <person name="Sheng Y."/>
            <person name="Liu T."/>
            <person name="Pan Y."/>
            <person name="Xia L."/>
            <person name="Li J."/>
            <person name="Zhao F."/>
            <person name="Cao W."/>
        </authorList>
    </citation>
    <scope>NUCLEOTIDE SEQUENCE</scope>
    <source>
        <strain evidence="1">Dsil-2018</strain>
    </source>
</reference>
<evidence type="ECO:0000313" key="1">
    <source>
        <dbReference type="EMBL" id="KAH7941923.1"/>
    </source>
</evidence>
<dbReference type="Proteomes" id="UP000821865">
    <property type="component" value="Chromosome 7"/>
</dbReference>
<sequence length="80" mass="8825">MTRGYLWCIVGLLCGIGSVSCQRASCNLPLDMGRCGEAITMYFYDKFARTCRPFSYGGAGGNYNRFPSFGDCMDRCHVVG</sequence>
<organism evidence="1 2">
    <name type="scientific">Dermacentor silvarum</name>
    <name type="common">Tick</name>
    <dbReference type="NCBI Taxonomy" id="543639"/>
    <lineage>
        <taxon>Eukaryota</taxon>
        <taxon>Metazoa</taxon>
        <taxon>Ecdysozoa</taxon>
        <taxon>Arthropoda</taxon>
        <taxon>Chelicerata</taxon>
        <taxon>Arachnida</taxon>
        <taxon>Acari</taxon>
        <taxon>Parasitiformes</taxon>
        <taxon>Ixodida</taxon>
        <taxon>Ixodoidea</taxon>
        <taxon>Ixodidae</taxon>
        <taxon>Rhipicephalinae</taxon>
        <taxon>Dermacentor</taxon>
    </lineage>
</organism>
<dbReference type="EMBL" id="CM023476">
    <property type="protein sequence ID" value="KAH7941923.1"/>
    <property type="molecule type" value="Genomic_DNA"/>
</dbReference>
<keyword evidence="2" id="KW-1185">Reference proteome</keyword>
<comment type="caution">
    <text evidence="1">The sequence shown here is derived from an EMBL/GenBank/DDBJ whole genome shotgun (WGS) entry which is preliminary data.</text>
</comment>
<proteinExistence type="predicted"/>
<evidence type="ECO:0000313" key="2">
    <source>
        <dbReference type="Proteomes" id="UP000821865"/>
    </source>
</evidence>
<accession>A0ACB8CGL1</accession>
<name>A0ACB8CGL1_DERSI</name>